<sequence length="350" mass="41057">MVTLLKIILKEDIELYRYLIAKVTFLQTHKEYHLVESYLDSNCFLIANRATEEKVFVALFKQPTRKTVEVECKKVMFIQTRNTRIPEGFDVEKADKGFNDQLAENIRLGFLAPDQLVEQFQGVFKEDVERYFKKAEARIQAERQVFVKYYAKETIEKNPYHVVEGNVSFSHPKHFNDPFDCNCYYADGHSMMDFFRVFCFTHAADNILMWSYYANSHAGYALEYSYASLLDKIHSLKVDGLCVYGPVEYIDKRPNTRSNSNQFSYSNLNFYIKATFAKFKEWQHEREYRFVCILDEKAEAAQEVLGDWVLIPQVDVVQGYAGCNNTKIKVKAQYPIQKLEKDILNYQLKS</sequence>
<comment type="caution">
    <text evidence="1">The sequence shown here is derived from an EMBL/GenBank/DDBJ whole genome shotgun (WGS) entry which is preliminary data.</text>
</comment>
<gene>
    <name evidence="1" type="ORF">B7709_01970</name>
</gene>
<dbReference type="InterPro" id="IPR021352">
    <property type="entry name" value="DUF2971"/>
</dbReference>
<dbReference type="EMBL" id="NCUW01000026">
    <property type="protein sequence ID" value="ORO79550.1"/>
    <property type="molecule type" value="Genomic_DNA"/>
</dbReference>
<proteinExistence type="predicted"/>
<dbReference type="AlphaFoldDB" id="A0A1X1J2G7"/>
<evidence type="ECO:0000313" key="2">
    <source>
        <dbReference type="Proteomes" id="UP000194008"/>
    </source>
</evidence>
<reference evidence="1 2" key="1">
    <citation type="journal article" date="2016" name="Eur. J. Clin. Microbiol. Infect. Dis.">
        <title>Whole genome sequencing as a tool for phylogenetic analysis of clinical strains of Mitis group streptococci.</title>
        <authorList>
            <person name="Rasmussen L.H."/>
            <person name="Dargis R."/>
            <person name="Hojholt K."/>
            <person name="Christensen J.J."/>
            <person name="Skovgaard O."/>
            <person name="Justesen U.S."/>
            <person name="Rosenvinge F.S."/>
            <person name="Moser C."/>
            <person name="Lukjancenko O."/>
            <person name="Rasmussen S."/>
            <person name="Nielsen X.C."/>
        </authorList>
    </citation>
    <scope>NUCLEOTIDE SEQUENCE [LARGE SCALE GENOMIC DNA]</scope>
    <source>
        <strain evidence="1 2">Y_5914_11</strain>
    </source>
</reference>
<evidence type="ECO:0000313" key="1">
    <source>
        <dbReference type="EMBL" id="ORO79550.1"/>
    </source>
</evidence>
<accession>A0A1X1J2G7</accession>
<dbReference type="Pfam" id="PF11185">
    <property type="entry name" value="DUF2971"/>
    <property type="match status" value="1"/>
</dbReference>
<protein>
    <recommendedName>
        <fullName evidence="3">DUF2971 domain-containing protein</fullName>
    </recommendedName>
</protein>
<organism evidence="1 2">
    <name type="scientific">Streptococcus oralis subsp. dentisani</name>
    <dbReference type="NCBI Taxonomy" id="1458253"/>
    <lineage>
        <taxon>Bacteria</taxon>
        <taxon>Bacillati</taxon>
        <taxon>Bacillota</taxon>
        <taxon>Bacilli</taxon>
        <taxon>Lactobacillales</taxon>
        <taxon>Streptococcaceae</taxon>
        <taxon>Streptococcus</taxon>
    </lineage>
</organism>
<name>A0A1X1J2G7_STROR</name>
<dbReference type="Proteomes" id="UP000194008">
    <property type="component" value="Unassembled WGS sequence"/>
</dbReference>
<evidence type="ECO:0008006" key="3">
    <source>
        <dbReference type="Google" id="ProtNLM"/>
    </source>
</evidence>